<protein>
    <submittedName>
        <fullName evidence="2">BZIP domain-containing protein</fullName>
    </submittedName>
</protein>
<proteinExistence type="predicted"/>
<reference evidence="2" key="1">
    <citation type="submission" date="2022-11" db="UniProtKB">
        <authorList>
            <consortium name="WormBaseParasite"/>
        </authorList>
    </citation>
    <scope>IDENTIFICATION</scope>
</reference>
<dbReference type="WBParaSite" id="PS1159_v2.g14290.t1">
    <property type="protein sequence ID" value="PS1159_v2.g14290.t1"/>
    <property type="gene ID" value="PS1159_v2.g14290"/>
</dbReference>
<accession>A0AC35F6Q1</accession>
<evidence type="ECO:0000313" key="2">
    <source>
        <dbReference type="WBParaSite" id="PS1159_v2.g14290.t1"/>
    </source>
</evidence>
<name>A0AC35F6Q1_9BILA</name>
<sequence length="220" mass="25528">MTIPPKIFSRPSTPPSSRASSFRHPSPSTSACSIRSTSSTINSSSDKPFTVNIRGRKRVYTDEERRLRKNNSSKKSREKHTEQVMEKKLKLQQLQDKHQRLIEKRQQLDREIQEHRQHLCPYCLNVVEEALREIGKGQDIVVLKRVNFCCSTYHSQKEHEQQQQQQQSQLDEDLPQLSHRQSMSQQPSNSNIRHASNNANNADDVIFDKIIKHEPSEFSG</sequence>
<dbReference type="Proteomes" id="UP000887580">
    <property type="component" value="Unplaced"/>
</dbReference>
<evidence type="ECO:0000313" key="1">
    <source>
        <dbReference type="Proteomes" id="UP000887580"/>
    </source>
</evidence>
<organism evidence="1 2">
    <name type="scientific">Panagrolaimus sp. PS1159</name>
    <dbReference type="NCBI Taxonomy" id="55785"/>
    <lineage>
        <taxon>Eukaryota</taxon>
        <taxon>Metazoa</taxon>
        <taxon>Ecdysozoa</taxon>
        <taxon>Nematoda</taxon>
        <taxon>Chromadorea</taxon>
        <taxon>Rhabditida</taxon>
        <taxon>Tylenchina</taxon>
        <taxon>Panagrolaimomorpha</taxon>
        <taxon>Panagrolaimoidea</taxon>
        <taxon>Panagrolaimidae</taxon>
        <taxon>Panagrolaimus</taxon>
    </lineage>
</organism>